<dbReference type="EMBL" id="LNAL01000006">
    <property type="protein sequence ID" value="KUG08323.1"/>
    <property type="molecule type" value="Genomic_DNA"/>
</dbReference>
<protein>
    <submittedName>
        <fullName evidence="1">Uncharacterized protein</fullName>
    </submittedName>
</protein>
<comment type="caution">
    <text evidence="1">The sequence shown here is derived from an EMBL/GenBank/DDBJ whole genome shotgun (WGS) entry which is preliminary data.</text>
</comment>
<proteinExistence type="predicted"/>
<dbReference type="AlphaFoldDB" id="A0A9X0HLR2"/>
<accession>A0A9X0HLR2</accession>
<keyword evidence="2" id="KW-1185">Reference proteome</keyword>
<name>A0A9X0HLR2_SOLP1</name>
<reference evidence="1 2" key="1">
    <citation type="submission" date="2015-11" db="EMBL/GenBank/DDBJ databases">
        <title>Solirubrum puertoriconensis gen. nov. an environmental bacteria isolated in Puerto Rico.</title>
        <authorList>
            <person name="Cuebas-Irizarry M.F."/>
            <person name="Montalvo-Rodriguez R."/>
        </authorList>
    </citation>
    <scope>NUCLEOTIDE SEQUENCE [LARGE SCALE GENOMIC DNA]</scope>
    <source>
        <strain evidence="1 2">MC1A</strain>
    </source>
</reference>
<gene>
    <name evidence="1" type="ORF">ASU33_09110</name>
</gene>
<sequence length="270" mass="29992">MAAALLGSAPAAQAWAPVQPLEIAKRFVAKGQWARMKSYLCCEVAQQARAQTLGQQIPANLERKCQLLQQDDASAVVAVELRDTASTADFYLHFVKEADDWKLQAVRGLSSTNLGQQMLQLMQGMPDAEVSRYNQTHPDADHTFTVENLKLWVGADARLIEHFNRNRAGFEGVVRTVQTRGYLAEPTQEAEQQANTDPAIKTQLQQLYIRRLTRRITNCGSCLEFLIGGVTNDTVGFLYQPDPAEVPAMDPGRIIVIKPLGGGWYLYKTT</sequence>
<organism evidence="1 2">
    <name type="scientific">Solirubrum puertoriconensis</name>
    <dbReference type="NCBI Taxonomy" id="1751427"/>
    <lineage>
        <taxon>Bacteria</taxon>
        <taxon>Pseudomonadati</taxon>
        <taxon>Bacteroidota</taxon>
        <taxon>Cytophagia</taxon>
        <taxon>Cytophagales</taxon>
    </lineage>
</organism>
<dbReference type="Proteomes" id="UP000054223">
    <property type="component" value="Unassembled WGS sequence"/>
</dbReference>
<evidence type="ECO:0000313" key="1">
    <source>
        <dbReference type="EMBL" id="KUG08323.1"/>
    </source>
</evidence>
<evidence type="ECO:0000313" key="2">
    <source>
        <dbReference type="Proteomes" id="UP000054223"/>
    </source>
</evidence>